<accession>A0A6A5QLY1</accession>
<feature type="region of interest" description="Disordered" evidence="1">
    <location>
        <begin position="1"/>
        <end position="40"/>
    </location>
</feature>
<name>A0A6A5QLY1_AMPQU</name>
<protein>
    <submittedName>
        <fullName evidence="2">Uncharacterized protein</fullName>
    </submittedName>
</protein>
<evidence type="ECO:0000256" key="1">
    <source>
        <dbReference type="SAM" id="MobiDB-lite"/>
    </source>
</evidence>
<keyword evidence="3" id="KW-1185">Reference proteome</keyword>
<dbReference type="AlphaFoldDB" id="A0A6A5QLY1"/>
<reference evidence="2" key="1">
    <citation type="journal article" date="2020" name="Stud. Mycol.">
        <title>101 Dothideomycetes genomes: a test case for predicting lifestyles and emergence of pathogens.</title>
        <authorList>
            <person name="Haridas S."/>
            <person name="Albert R."/>
            <person name="Binder M."/>
            <person name="Bloem J."/>
            <person name="Labutti K."/>
            <person name="Salamov A."/>
            <person name="Andreopoulos B."/>
            <person name="Baker S."/>
            <person name="Barry K."/>
            <person name="Bills G."/>
            <person name="Bluhm B."/>
            <person name="Cannon C."/>
            <person name="Castanera R."/>
            <person name="Culley D."/>
            <person name="Daum C."/>
            <person name="Ezra D."/>
            <person name="Gonzalez J."/>
            <person name="Henrissat B."/>
            <person name="Kuo A."/>
            <person name="Liang C."/>
            <person name="Lipzen A."/>
            <person name="Lutzoni F."/>
            <person name="Magnuson J."/>
            <person name="Mondo S."/>
            <person name="Nolan M."/>
            <person name="Ohm R."/>
            <person name="Pangilinan J."/>
            <person name="Park H.-J."/>
            <person name="Ramirez L."/>
            <person name="Alfaro M."/>
            <person name="Sun H."/>
            <person name="Tritt A."/>
            <person name="Yoshinaga Y."/>
            <person name="Zwiers L.-H."/>
            <person name="Turgeon B."/>
            <person name="Goodwin S."/>
            <person name="Spatafora J."/>
            <person name="Crous P."/>
            <person name="Grigoriev I."/>
        </authorList>
    </citation>
    <scope>NUCLEOTIDE SEQUENCE</scope>
    <source>
        <strain evidence="2">HMLAC05119</strain>
    </source>
</reference>
<dbReference type="OrthoDB" id="3755745at2759"/>
<sequence length="209" mass="22761">MISTEVSFPTARDAQPQNSELPSYQSSSSSVTSCSSARPSRPRMILPAALGADTCPERHAVRFSHWTRFSASPAKPKGQLKASLLCKETGTRSSYNPPASEWVYLGSDQAAVQEQTEIRMAWREWKRQNGPGESSRSSSSSSLAMANERIAFGKQPVKRPSIQSQLTKSLLTAALGNQDMATARTNRYGLGGLRSEDLPSAFDSDDEDD</sequence>
<evidence type="ECO:0000313" key="2">
    <source>
        <dbReference type="EMBL" id="KAF1916433.1"/>
    </source>
</evidence>
<feature type="compositionally biased region" description="Low complexity" evidence="1">
    <location>
        <begin position="19"/>
        <end position="39"/>
    </location>
</feature>
<organism evidence="2 3">
    <name type="scientific">Ampelomyces quisqualis</name>
    <name type="common">Powdery mildew agent</name>
    <dbReference type="NCBI Taxonomy" id="50730"/>
    <lineage>
        <taxon>Eukaryota</taxon>
        <taxon>Fungi</taxon>
        <taxon>Dikarya</taxon>
        <taxon>Ascomycota</taxon>
        <taxon>Pezizomycotina</taxon>
        <taxon>Dothideomycetes</taxon>
        <taxon>Pleosporomycetidae</taxon>
        <taxon>Pleosporales</taxon>
        <taxon>Pleosporineae</taxon>
        <taxon>Phaeosphaeriaceae</taxon>
        <taxon>Ampelomyces</taxon>
    </lineage>
</organism>
<feature type="region of interest" description="Disordered" evidence="1">
    <location>
        <begin position="187"/>
        <end position="209"/>
    </location>
</feature>
<evidence type="ECO:0000313" key="3">
    <source>
        <dbReference type="Proteomes" id="UP000800096"/>
    </source>
</evidence>
<dbReference type="Proteomes" id="UP000800096">
    <property type="component" value="Unassembled WGS sequence"/>
</dbReference>
<gene>
    <name evidence="2" type="ORF">BDU57DRAFT_516559</name>
</gene>
<dbReference type="EMBL" id="ML979135">
    <property type="protein sequence ID" value="KAF1916433.1"/>
    <property type="molecule type" value="Genomic_DNA"/>
</dbReference>
<proteinExistence type="predicted"/>